<name>A0ABX8WBQ0_9LACO</name>
<protein>
    <recommendedName>
        <fullName evidence="1">[acyl-carrier-protein] S-malonyltransferase</fullName>
        <ecNumber evidence="1">2.3.1.39</ecNumber>
    </recommendedName>
</protein>
<dbReference type="InterPro" id="IPR050858">
    <property type="entry name" value="Mal-CoA-ACP_Trans/PKS_FabD"/>
</dbReference>
<comment type="catalytic activity">
    <reaction evidence="4">
        <text>holo-[ACP] + malonyl-CoA = malonyl-[ACP] + CoA</text>
        <dbReference type="Rhea" id="RHEA:41792"/>
        <dbReference type="Rhea" id="RHEA-COMP:9623"/>
        <dbReference type="Rhea" id="RHEA-COMP:9685"/>
        <dbReference type="ChEBI" id="CHEBI:57287"/>
        <dbReference type="ChEBI" id="CHEBI:57384"/>
        <dbReference type="ChEBI" id="CHEBI:64479"/>
        <dbReference type="ChEBI" id="CHEBI:78449"/>
        <dbReference type="EC" id="2.3.1.39"/>
    </reaction>
</comment>
<dbReference type="RefSeq" id="WP_220219790.1">
    <property type="nucleotide sequence ID" value="NZ_CP048269.1"/>
</dbReference>
<feature type="domain" description="Malonyl-CoA:ACP transacylase (MAT)" evidence="5">
    <location>
        <begin position="6"/>
        <end position="291"/>
    </location>
</feature>
<accession>A0ABX8WBQ0</accession>
<evidence type="ECO:0000256" key="4">
    <source>
        <dbReference type="ARBA" id="ARBA00048462"/>
    </source>
</evidence>
<dbReference type="InterPro" id="IPR016035">
    <property type="entry name" value="Acyl_Trfase/lysoPLipase"/>
</dbReference>
<dbReference type="EC" id="2.3.1.39" evidence="1"/>
<dbReference type="Pfam" id="PF00698">
    <property type="entry name" value="Acyl_transf_1"/>
    <property type="match status" value="1"/>
</dbReference>
<dbReference type="PANTHER" id="PTHR42681">
    <property type="entry name" value="MALONYL-COA-ACYL CARRIER PROTEIN TRANSACYLASE, MITOCHONDRIAL"/>
    <property type="match status" value="1"/>
</dbReference>
<dbReference type="InterPro" id="IPR001227">
    <property type="entry name" value="Ac_transferase_dom_sf"/>
</dbReference>
<proteinExistence type="predicted"/>
<dbReference type="Gene3D" id="3.30.70.250">
    <property type="entry name" value="Malonyl-CoA ACP transacylase, ACP-binding"/>
    <property type="match status" value="1"/>
</dbReference>
<evidence type="ECO:0000256" key="1">
    <source>
        <dbReference type="ARBA" id="ARBA00013258"/>
    </source>
</evidence>
<dbReference type="SMART" id="SM00827">
    <property type="entry name" value="PKS_AT"/>
    <property type="match status" value="1"/>
</dbReference>
<sequence length="305" mass="33409">MKYLWLFPGQGGQKAGMLQKIDPTLKSKVESWTGVKLVDSEKGYQNSQQIQLSILLLQVQQIDQLKEKGWLPDIVAGHSLGVFAAAYAAGVINREDVFKLVSLRASLMQSSFPIGYGMGVVVGLSRQEVGNLVQQVNTEKDPVFLSNQNSELQNTLSGKITAIQAVLQLAKESGAAKAKLLQVPNPSHSPLMQSVADKLTKQIGQLELHSPTCIYLANNNGHPVKSIAEISYDLANNLTHPVFWETMINVALEYNPQVSVEFAPGTAFTKLLKAKTNQLANITLANMTIDDADFLLHKWKGKDND</sequence>
<reference evidence="6 7" key="1">
    <citation type="submission" date="2020-01" db="EMBL/GenBank/DDBJ databases">
        <title>Vast differences in strain-level diversity in the gut microbiota of two closely related honey bee species.</title>
        <authorList>
            <person name="Ellegaard K.M."/>
            <person name="Suenami S."/>
            <person name="Miyazaki R."/>
            <person name="Engel P."/>
        </authorList>
    </citation>
    <scope>NUCLEOTIDE SEQUENCE [LARGE SCALE GENOMIC DNA]</scope>
    <source>
        <strain evidence="6 7">ESL0416</strain>
    </source>
</reference>
<dbReference type="GO" id="GO:0016746">
    <property type="term" value="F:acyltransferase activity"/>
    <property type="evidence" value="ECO:0007669"/>
    <property type="project" value="UniProtKB-KW"/>
</dbReference>
<dbReference type="InterPro" id="IPR014043">
    <property type="entry name" value="Acyl_transferase_dom"/>
</dbReference>
<dbReference type="Proteomes" id="UP000826550">
    <property type="component" value="Chromosome"/>
</dbReference>
<dbReference type="PANTHER" id="PTHR42681:SF1">
    <property type="entry name" value="MALONYL-COA-ACYL CARRIER PROTEIN TRANSACYLASE, MITOCHONDRIAL"/>
    <property type="match status" value="1"/>
</dbReference>
<gene>
    <name evidence="6" type="ORF">GYM71_05850</name>
</gene>
<evidence type="ECO:0000313" key="6">
    <source>
        <dbReference type="EMBL" id="QYN52968.1"/>
    </source>
</evidence>
<evidence type="ECO:0000313" key="7">
    <source>
        <dbReference type="Proteomes" id="UP000826550"/>
    </source>
</evidence>
<evidence type="ECO:0000259" key="5">
    <source>
        <dbReference type="SMART" id="SM00827"/>
    </source>
</evidence>
<keyword evidence="7" id="KW-1185">Reference proteome</keyword>
<organism evidence="6 7">
    <name type="scientific">Lactobacillus panisapium</name>
    <dbReference type="NCBI Taxonomy" id="2012495"/>
    <lineage>
        <taxon>Bacteria</taxon>
        <taxon>Bacillati</taxon>
        <taxon>Bacillota</taxon>
        <taxon>Bacilli</taxon>
        <taxon>Lactobacillales</taxon>
        <taxon>Lactobacillaceae</taxon>
        <taxon>Lactobacillus</taxon>
    </lineage>
</organism>
<dbReference type="InterPro" id="IPR016036">
    <property type="entry name" value="Malonyl_transacylase_ACP-bd"/>
</dbReference>
<dbReference type="SUPFAM" id="SSF55048">
    <property type="entry name" value="Probable ACP-binding domain of malonyl-CoA ACP transacylase"/>
    <property type="match status" value="1"/>
</dbReference>
<dbReference type="Gene3D" id="3.40.366.10">
    <property type="entry name" value="Malonyl-Coenzyme A Acyl Carrier Protein, domain 2"/>
    <property type="match status" value="1"/>
</dbReference>
<evidence type="ECO:0000256" key="3">
    <source>
        <dbReference type="ARBA" id="ARBA00023315"/>
    </source>
</evidence>
<keyword evidence="3 6" id="KW-0012">Acyltransferase</keyword>
<dbReference type="SUPFAM" id="SSF52151">
    <property type="entry name" value="FabD/lysophospholipase-like"/>
    <property type="match status" value="1"/>
</dbReference>
<keyword evidence="2" id="KW-0808">Transferase</keyword>
<evidence type="ECO:0000256" key="2">
    <source>
        <dbReference type="ARBA" id="ARBA00022679"/>
    </source>
</evidence>
<dbReference type="EMBL" id="CP048268">
    <property type="protein sequence ID" value="QYN52968.1"/>
    <property type="molecule type" value="Genomic_DNA"/>
</dbReference>